<evidence type="ECO:0000313" key="3">
    <source>
        <dbReference type="EMBL" id="MEC4266117.1"/>
    </source>
</evidence>
<dbReference type="SUPFAM" id="SSF51556">
    <property type="entry name" value="Metallo-dependent hydrolases"/>
    <property type="match status" value="1"/>
</dbReference>
<accession>A0ABU6ISL0</accession>
<dbReference type="InterPro" id="IPR032465">
    <property type="entry name" value="ACMSD"/>
</dbReference>
<dbReference type="Gene3D" id="3.20.20.140">
    <property type="entry name" value="Metal-dependent hydrolases"/>
    <property type="match status" value="1"/>
</dbReference>
<feature type="domain" description="Amidohydrolase-related" evidence="2">
    <location>
        <begin position="128"/>
        <end position="360"/>
    </location>
</feature>
<keyword evidence="1" id="KW-0456">Lyase</keyword>
<proteinExistence type="predicted"/>
<dbReference type="PANTHER" id="PTHR21240">
    <property type="entry name" value="2-AMINO-3-CARBOXYLMUCONATE-6-SEMIALDEHYDE DECARBOXYLASE"/>
    <property type="match status" value="1"/>
</dbReference>
<dbReference type="PANTHER" id="PTHR21240:SF28">
    <property type="entry name" value="ISO-OROTATE DECARBOXYLASE (EUROFUNG)"/>
    <property type="match status" value="1"/>
</dbReference>
<sequence length="362" mass="41542">MIKLNKSGILPILFMSILMDVSAQTGDLKLVEWQPVSQLVTKKTNITKAKFPVIDIHNHLGDLENTEHYLAEMDKAGVWKCVSLDALSKDDFYKEHIKVSTAVGKDRFLPFFRPDFSKIDEPNFGIKEAKKLEEAYKMGARGIKISKALGLGHKDGSGKFIAVDDPRIDPIWAKCGELGIPVVIHVSDPKAFFTPIDKYNERYDELGENPEWSFYGEEFPSKMEILEARNRVIEKHPNTIFVGAHFGNLPEDLSVVGRWLDTYPNFYVDIDARISELGRQPYTARKFFIKYQDRILFGTDTPCDAEAYRLYFRFLETDDQYIDPTPAHKLQGRWMIYGLYLPDEVLEKIYNKNALKVLGISE</sequence>
<comment type="caution">
    <text evidence="3">The sequence shown here is derived from an EMBL/GenBank/DDBJ whole genome shotgun (WGS) entry which is preliminary data.</text>
</comment>
<dbReference type="InterPro" id="IPR006680">
    <property type="entry name" value="Amidohydro-rel"/>
</dbReference>
<gene>
    <name evidence="3" type="ORF">VOP03_12235</name>
</gene>
<dbReference type="InterPro" id="IPR032466">
    <property type="entry name" value="Metal_Hydrolase"/>
</dbReference>
<organism evidence="3 4">
    <name type="scientific">Flagellimonas halotolerans</name>
    <dbReference type="NCBI Taxonomy" id="3112164"/>
    <lineage>
        <taxon>Bacteria</taxon>
        <taxon>Pseudomonadati</taxon>
        <taxon>Bacteroidota</taxon>
        <taxon>Flavobacteriia</taxon>
        <taxon>Flavobacteriales</taxon>
        <taxon>Flavobacteriaceae</taxon>
        <taxon>Flagellimonas</taxon>
    </lineage>
</organism>
<name>A0ABU6ISL0_9FLAO</name>
<evidence type="ECO:0000256" key="1">
    <source>
        <dbReference type="ARBA" id="ARBA00023239"/>
    </source>
</evidence>
<protein>
    <submittedName>
        <fullName evidence="3">Amidohydrolase family protein</fullName>
    </submittedName>
</protein>
<evidence type="ECO:0000259" key="2">
    <source>
        <dbReference type="Pfam" id="PF04909"/>
    </source>
</evidence>
<evidence type="ECO:0000313" key="4">
    <source>
        <dbReference type="Proteomes" id="UP001355298"/>
    </source>
</evidence>
<keyword evidence="4" id="KW-1185">Reference proteome</keyword>
<dbReference type="EMBL" id="JAYMGW010000010">
    <property type="protein sequence ID" value="MEC4266117.1"/>
    <property type="molecule type" value="Genomic_DNA"/>
</dbReference>
<reference evidence="3 4" key="1">
    <citation type="submission" date="2024-01" db="EMBL/GenBank/DDBJ databases">
        <title>The strains designed SYSU M86414 and SYSU M84420 isolated from the marine sediment in San Sha City (Hainan Province, China).</title>
        <authorList>
            <person name="Guo D."/>
        </authorList>
    </citation>
    <scope>NUCLEOTIDE SEQUENCE [LARGE SCALE GENOMIC DNA]</scope>
    <source>
        <strain evidence="3 4">SYSU M84420</strain>
    </source>
</reference>
<dbReference type="Proteomes" id="UP001355298">
    <property type="component" value="Unassembled WGS sequence"/>
</dbReference>
<dbReference type="RefSeq" id="WP_326279026.1">
    <property type="nucleotide sequence ID" value="NZ_JAYKYV010000010.1"/>
</dbReference>
<dbReference type="Pfam" id="PF04909">
    <property type="entry name" value="Amidohydro_2"/>
    <property type="match status" value="1"/>
</dbReference>